<name>A0A081C6E9_VECG1</name>
<dbReference type="Proteomes" id="UP000030661">
    <property type="component" value="Unassembled WGS sequence"/>
</dbReference>
<proteinExistence type="predicted"/>
<evidence type="ECO:0000259" key="1">
    <source>
        <dbReference type="PROSITE" id="PS51379"/>
    </source>
</evidence>
<dbReference type="EMBL" id="DF820472">
    <property type="protein sequence ID" value="GAK60154.1"/>
    <property type="molecule type" value="Genomic_DNA"/>
</dbReference>
<dbReference type="AlphaFoldDB" id="A0A081C6E9"/>
<dbReference type="InterPro" id="IPR017896">
    <property type="entry name" value="4Fe4S_Fe-S-bd"/>
</dbReference>
<feature type="domain" description="4Fe-4S ferredoxin-type" evidence="1">
    <location>
        <begin position="160"/>
        <end position="190"/>
    </location>
</feature>
<organism evidence="2">
    <name type="scientific">Vecturithrix granuli</name>
    <dbReference type="NCBI Taxonomy" id="1499967"/>
    <lineage>
        <taxon>Bacteria</taxon>
        <taxon>Candidatus Moduliflexota</taxon>
        <taxon>Candidatus Vecturitrichia</taxon>
        <taxon>Candidatus Vecturitrichales</taxon>
        <taxon>Candidatus Vecturitrichaceae</taxon>
        <taxon>Candidatus Vecturithrix</taxon>
    </lineage>
</organism>
<dbReference type="PANTHER" id="PTHR42827:SF1">
    <property type="entry name" value="IRON-SULFUR CLUSTER-BINDING PROTEIN"/>
    <property type="match status" value="1"/>
</dbReference>
<evidence type="ECO:0000313" key="3">
    <source>
        <dbReference type="Proteomes" id="UP000030661"/>
    </source>
</evidence>
<keyword evidence="3" id="KW-1185">Reference proteome</keyword>
<dbReference type="PROSITE" id="PS51379">
    <property type="entry name" value="4FE4S_FER_2"/>
    <property type="match status" value="1"/>
</dbReference>
<dbReference type="eggNOG" id="COG1600">
    <property type="taxonomic scope" value="Bacteria"/>
</dbReference>
<gene>
    <name evidence="2" type="ORF">U27_00045</name>
</gene>
<reference evidence="2" key="1">
    <citation type="journal article" date="2015" name="PeerJ">
        <title>First genomic representation of candidate bacterial phylum KSB3 points to enhanced environmental sensing as a trigger of wastewater bulking.</title>
        <authorList>
            <person name="Sekiguchi Y."/>
            <person name="Ohashi A."/>
            <person name="Parks D.H."/>
            <person name="Yamauchi T."/>
            <person name="Tyson G.W."/>
            <person name="Hugenholtz P."/>
        </authorList>
    </citation>
    <scope>NUCLEOTIDE SEQUENCE [LARGE SCALE GENOMIC DNA]</scope>
</reference>
<accession>A0A081C6E9</accession>
<sequence>MTLHAADVKQAARDLGADLCGIAPVERFEQAPKGFHPRNVLPDCQTVIVLARRFLNSTLFATSTIPYTDVRNKLTRQMDELAIELAYILESHGALAMPINAIGPTEWDASTNKSRGIISLKHAGELAGLGKIGKNTLLINQQFGNMIWLSAVVTSLPLEADPLADYETCLPNCRLCLEACPIQALDGVSMDQRACWEYAFGVHNGGEWRIKCFACRKICPHCRGI</sequence>
<evidence type="ECO:0000313" key="2">
    <source>
        <dbReference type="EMBL" id="GAK60154.1"/>
    </source>
</evidence>
<dbReference type="HOGENOM" id="CLU_081793_2_1_0"/>
<dbReference type="STRING" id="1499967.U27_00045"/>
<dbReference type="PANTHER" id="PTHR42827">
    <property type="entry name" value="IRON-SULFUR CLUSTER-BINDING PROTEIN-RELATED"/>
    <property type="match status" value="1"/>
</dbReference>
<protein>
    <submittedName>
        <fullName evidence="2">Iron-sulfur cluster-binding protein</fullName>
    </submittedName>
</protein>